<dbReference type="Pfam" id="PF00646">
    <property type="entry name" value="F-box"/>
    <property type="match status" value="1"/>
</dbReference>
<dbReference type="InterPro" id="IPR036047">
    <property type="entry name" value="F-box-like_dom_sf"/>
</dbReference>
<gene>
    <name evidence="2" type="ORF">Q9L58_003154</name>
</gene>
<accession>A0ABR3GPB4</accession>
<dbReference type="InterPro" id="IPR001810">
    <property type="entry name" value="F-box_dom"/>
</dbReference>
<dbReference type="EMBL" id="JBBBZM010000030">
    <property type="protein sequence ID" value="KAL0637764.1"/>
    <property type="molecule type" value="Genomic_DNA"/>
</dbReference>
<name>A0ABR3GPB4_9PEZI</name>
<dbReference type="Proteomes" id="UP001447188">
    <property type="component" value="Unassembled WGS sequence"/>
</dbReference>
<dbReference type="SUPFAM" id="SSF81383">
    <property type="entry name" value="F-box domain"/>
    <property type="match status" value="1"/>
</dbReference>
<feature type="domain" description="F-box" evidence="1">
    <location>
        <begin position="50"/>
        <end position="104"/>
    </location>
</feature>
<evidence type="ECO:0000313" key="2">
    <source>
        <dbReference type="EMBL" id="KAL0637764.1"/>
    </source>
</evidence>
<keyword evidence="3" id="KW-1185">Reference proteome</keyword>
<evidence type="ECO:0000259" key="1">
    <source>
        <dbReference type="PROSITE" id="PS50181"/>
    </source>
</evidence>
<comment type="caution">
    <text evidence="2">The sequence shown here is derived from an EMBL/GenBank/DDBJ whole genome shotgun (WGS) entry which is preliminary data.</text>
</comment>
<evidence type="ECO:0000313" key="3">
    <source>
        <dbReference type="Proteomes" id="UP001447188"/>
    </source>
</evidence>
<reference evidence="2 3" key="1">
    <citation type="submission" date="2024-02" db="EMBL/GenBank/DDBJ databases">
        <title>Discinaceae phylogenomics.</title>
        <authorList>
            <person name="Dirks A.C."/>
            <person name="James T.Y."/>
        </authorList>
    </citation>
    <scope>NUCLEOTIDE SEQUENCE [LARGE SCALE GENOMIC DNA]</scope>
    <source>
        <strain evidence="2 3">ACD0624</strain>
    </source>
</reference>
<protein>
    <recommendedName>
        <fullName evidence="1">F-box domain-containing protein</fullName>
    </recommendedName>
</protein>
<dbReference type="SMART" id="SM00256">
    <property type="entry name" value="FBOX"/>
    <property type="match status" value="1"/>
</dbReference>
<dbReference type="Gene3D" id="1.20.1280.50">
    <property type="match status" value="1"/>
</dbReference>
<dbReference type="PROSITE" id="PS50181">
    <property type="entry name" value="FBOX"/>
    <property type="match status" value="1"/>
</dbReference>
<proteinExistence type="predicted"/>
<sequence>MSFPSLETLAEFQQASQASRYDFLTKLSSHFHSSDWHHLHNLLTTHSCYIDFLTALPIEISLQVLQYLSPVETLLLRAVSRSYYNLLASPETCRFLSSRFFPRCGIPADSSRIHYENTISRRLSFRRGWPTRFEEIPDSGPVASFCASTSTLVSVVGDTLRVYLLTTSPPTLLLPPKRTSDRTHPTHSILTSAIVAVTSYNGICQVWDLSTHATHTIQLLSIPKTAIYGSGYILAMALCDDLLVHDAALKKTKVFQNALQALRRDVVFLIVHEPTRRVWVIEVNLVGQKTTVVALCLDTGAVVVPVEVFNRAIVGRLTDVGSGVWKLGSCESQFSSFETIQLHIDVGRTEGAVRMQKFPALWMALDPRKTLPPVMDAGGWETDGELVIWGDVSWACISCRAFFPFNQIEGIYIGPIPNGRSAMGTGRLLKVHAVCEEFLVVENMAEDLGIFRFEGVHERLTENPMVSSNSIERWILG</sequence>
<organism evidence="2 3">
    <name type="scientific">Discina gigas</name>
    <dbReference type="NCBI Taxonomy" id="1032678"/>
    <lineage>
        <taxon>Eukaryota</taxon>
        <taxon>Fungi</taxon>
        <taxon>Dikarya</taxon>
        <taxon>Ascomycota</taxon>
        <taxon>Pezizomycotina</taxon>
        <taxon>Pezizomycetes</taxon>
        <taxon>Pezizales</taxon>
        <taxon>Discinaceae</taxon>
        <taxon>Discina</taxon>
    </lineage>
</organism>